<comment type="subcellular location">
    <subcellularLocation>
        <location evidence="1">Membrane</location>
        <topology evidence="1">Multi-pass membrane protein</topology>
    </subcellularLocation>
</comment>
<feature type="domain" description="Sphingolipid delta4-desaturase N-terminal" evidence="9">
    <location>
        <begin position="372"/>
        <end position="410"/>
    </location>
</feature>
<dbReference type="GO" id="GO:0030148">
    <property type="term" value="P:sphingolipid biosynthetic process"/>
    <property type="evidence" value="ECO:0007669"/>
    <property type="project" value="InterPro"/>
</dbReference>
<comment type="similarity">
    <text evidence="3">Belongs to the shaker potassium channel beta subunit family.</text>
</comment>
<keyword evidence="8" id="KW-0560">Oxidoreductase</keyword>
<dbReference type="Pfam" id="PF00248">
    <property type="entry name" value="Aldo_ket_red"/>
    <property type="match status" value="1"/>
</dbReference>
<evidence type="ECO:0000256" key="4">
    <source>
        <dbReference type="ARBA" id="ARBA00012021"/>
    </source>
</evidence>
<gene>
    <name evidence="10" type="ORF">C8A01DRAFT_46367</name>
</gene>
<keyword evidence="6" id="KW-0521">NADP</keyword>
<keyword evidence="7" id="KW-0472">Membrane</keyword>
<dbReference type="PANTHER" id="PTHR43150">
    <property type="entry name" value="HYPERKINETIC, ISOFORM M"/>
    <property type="match status" value="1"/>
</dbReference>
<dbReference type="InterPro" id="IPR005804">
    <property type="entry name" value="FA_desaturase_dom"/>
</dbReference>
<dbReference type="Gene3D" id="3.20.20.100">
    <property type="entry name" value="NADP-dependent oxidoreductase domain"/>
    <property type="match status" value="1"/>
</dbReference>
<keyword evidence="5" id="KW-0812">Transmembrane</keyword>
<keyword evidence="11" id="KW-1185">Reference proteome</keyword>
<evidence type="ECO:0000256" key="3">
    <source>
        <dbReference type="ARBA" id="ARBA00006515"/>
    </source>
</evidence>
<comment type="caution">
    <text evidence="10">The sequence shown here is derived from an EMBL/GenBank/DDBJ whole genome shotgun (WGS) entry which is preliminary data.</text>
</comment>
<comment type="similarity">
    <text evidence="2">Belongs to the fatty acid desaturase type 1 family. DEGS subfamily.</text>
</comment>
<dbReference type="SUPFAM" id="SSF51430">
    <property type="entry name" value="NAD(P)-linked oxidoreductase"/>
    <property type="match status" value="1"/>
</dbReference>
<dbReference type="InterPro" id="IPR005399">
    <property type="entry name" value="K_chnl_volt-dep_bsu_KCNAB-rel"/>
</dbReference>
<organism evidence="10 11">
    <name type="scientific">Parachaetomium inaequale</name>
    <dbReference type="NCBI Taxonomy" id="2588326"/>
    <lineage>
        <taxon>Eukaryota</taxon>
        <taxon>Fungi</taxon>
        <taxon>Dikarya</taxon>
        <taxon>Ascomycota</taxon>
        <taxon>Pezizomycotina</taxon>
        <taxon>Sordariomycetes</taxon>
        <taxon>Sordariomycetidae</taxon>
        <taxon>Sordariales</taxon>
        <taxon>Chaetomiaceae</taxon>
        <taxon>Parachaetomium</taxon>
    </lineage>
</organism>
<accession>A0AAN6SSE3</accession>
<dbReference type="EC" id="1.14.19.17" evidence="4"/>
<keyword evidence="7" id="KW-1133">Transmembrane helix</keyword>
<evidence type="ECO:0000313" key="11">
    <source>
        <dbReference type="Proteomes" id="UP001303115"/>
    </source>
</evidence>
<evidence type="ECO:0000313" key="10">
    <source>
        <dbReference type="EMBL" id="KAK4040298.1"/>
    </source>
</evidence>
<dbReference type="CDD" id="cd03508">
    <property type="entry name" value="Delta4-sphingolipid-FADS-like"/>
    <property type="match status" value="1"/>
</dbReference>
<dbReference type="InterPro" id="IPR036812">
    <property type="entry name" value="NAD(P)_OxRdtase_dom_sf"/>
</dbReference>
<name>A0AAN6SSE3_9PEZI</name>
<reference evidence="11" key="1">
    <citation type="journal article" date="2023" name="Mol. Phylogenet. Evol.">
        <title>Genome-scale phylogeny and comparative genomics of the fungal order Sordariales.</title>
        <authorList>
            <person name="Hensen N."/>
            <person name="Bonometti L."/>
            <person name="Westerberg I."/>
            <person name="Brannstrom I.O."/>
            <person name="Guillou S."/>
            <person name="Cros-Aarteil S."/>
            <person name="Calhoun S."/>
            <person name="Haridas S."/>
            <person name="Kuo A."/>
            <person name="Mondo S."/>
            <person name="Pangilinan J."/>
            <person name="Riley R."/>
            <person name="LaButti K."/>
            <person name="Andreopoulos B."/>
            <person name="Lipzen A."/>
            <person name="Chen C."/>
            <person name="Yan M."/>
            <person name="Daum C."/>
            <person name="Ng V."/>
            <person name="Clum A."/>
            <person name="Steindorff A."/>
            <person name="Ohm R.A."/>
            <person name="Martin F."/>
            <person name="Silar P."/>
            <person name="Natvig D.O."/>
            <person name="Lalanne C."/>
            <person name="Gautier V."/>
            <person name="Ament-Velasquez S.L."/>
            <person name="Kruys A."/>
            <person name="Hutchinson M.I."/>
            <person name="Powell A.J."/>
            <person name="Barry K."/>
            <person name="Miller A.N."/>
            <person name="Grigoriev I.V."/>
            <person name="Debuchy R."/>
            <person name="Gladieux P."/>
            <person name="Hiltunen Thoren M."/>
            <person name="Johannesson H."/>
        </authorList>
    </citation>
    <scope>NUCLEOTIDE SEQUENCE [LARGE SCALE GENOMIC DNA]</scope>
    <source>
        <strain evidence="11">CBS 284.82</strain>
    </source>
</reference>
<evidence type="ECO:0000256" key="7">
    <source>
        <dbReference type="ARBA" id="ARBA00022989"/>
    </source>
</evidence>
<dbReference type="PRINTS" id="PR01577">
    <property type="entry name" value="KCNABCHANNEL"/>
</dbReference>
<dbReference type="PANTHER" id="PTHR43150:SF6">
    <property type="entry name" value="VIC POTASSIUM ION CHANNEL, BETA SUBUNIT (EUROFUNG)"/>
    <property type="match status" value="1"/>
</dbReference>
<protein>
    <recommendedName>
        <fullName evidence="4">sphingolipid 4-desaturase</fullName>
        <ecNumber evidence="4">1.14.19.17</ecNumber>
    </recommendedName>
</protein>
<dbReference type="Proteomes" id="UP001303115">
    <property type="component" value="Unassembled WGS sequence"/>
</dbReference>
<proteinExistence type="inferred from homology"/>
<dbReference type="InterPro" id="IPR023210">
    <property type="entry name" value="NADP_OxRdtase_dom"/>
</dbReference>
<dbReference type="AlphaFoldDB" id="A0AAN6SSE3"/>
<evidence type="ECO:0000256" key="6">
    <source>
        <dbReference type="ARBA" id="ARBA00022857"/>
    </source>
</evidence>
<dbReference type="InterPro" id="IPR011388">
    <property type="entry name" value="DES1/DES2"/>
</dbReference>
<evidence type="ECO:0000256" key="8">
    <source>
        <dbReference type="ARBA" id="ARBA00023002"/>
    </source>
</evidence>
<dbReference type="InterPro" id="IPR013866">
    <property type="entry name" value="Sphingolipid_d4-desaturase_N"/>
</dbReference>
<evidence type="ECO:0000256" key="2">
    <source>
        <dbReference type="ARBA" id="ARBA00006146"/>
    </source>
</evidence>
<dbReference type="GO" id="GO:0016020">
    <property type="term" value="C:membrane"/>
    <property type="evidence" value="ECO:0007669"/>
    <property type="project" value="UniProtKB-SubCell"/>
</dbReference>
<dbReference type="GO" id="GO:0042284">
    <property type="term" value="F:sphingolipid delta-4 desaturase activity"/>
    <property type="evidence" value="ECO:0007669"/>
    <property type="project" value="UniProtKB-EC"/>
</dbReference>
<dbReference type="Pfam" id="PF08557">
    <property type="entry name" value="Lipid_DES"/>
    <property type="match status" value="1"/>
</dbReference>
<evidence type="ECO:0000256" key="1">
    <source>
        <dbReference type="ARBA" id="ARBA00004141"/>
    </source>
</evidence>
<evidence type="ECO:0000256" key="5">
    <source>
        <dbReference type="ARBA" id="ARBA00022692"/>
    </source>
</evidence>
<dbReference type="SMART" id="SM01269">
    <property type="entry name" value="Lipid_DES"/>
    <property type="match status" value="1"/>
</dbReference>
<dbReference type="EMBL" id="MU854380">
    <property type="protein sequence ID" value="KAK4040298.1"/>
    <property type="molecule type" value="Genomic_DNA"/>
</dbReference>
<dbReference type="Pfam" id="PF00487">
    <property type="entry name" value="FA_desaturase"/>
    <property type="match status" value="1"/>
</dbReference>
<sequence length="724" mass="82000">MSKPDNLPEMEYRFLGRSGLQVSAISLGGWLTYGGHVDREGTYACMKAAYDCGVNFFDCAEGYADGESEKVMGEAIKKYGWKRNDVVISTKLYWGDSFSNSKVNNRGLSRKHIIEGMNMSLERLQLDYVDLIYAHRPDRHTPMEETVRAFNHLINTGKALYWGTSEWNADEIAQAWRYADKLGLIGPLMEQPRYNMLERIQVEREYAHLYREVGLGLTVFSPMRQGILSGKYKNGIPDGSRFAQTQVEFIAGFWKQTGKAEFQAMADTVSKLEPIAERLGVKQSVLALAWVLANPNVSSAITGASSQAQVYENIEAVRAYKKLTPEIMAEIDEILNNKPPSVTMRQDAPLTARGCSAPPPSLPRVRQAVDDASYRDFFWTYTEEPHRTRRMAIIKAHPEVTKLCGPEPLTKYVVAGVVGLQLLLAHLLRDTSFWSWKFWAVAYIFGATSNQNLFLAIHEISHNLAFRSPMANRLFAIFANLPIAVPYSASFRPYHLTHHKSLGVDGLDTDLPTAFEAVFLDSILGKAFFCTFQIFFYAIRPMTVYRVPFTWVHGANVAVQLAFDYALVSLAPRYFSFHSLLYLLLSSFLAGSLHPTAGHFIAEHYVYEKIMPAARKPANNIPIPETFSYYGPLNLVTYNVGLHNEHHDFPAIPWTRLPVLREMAKEFYADLPQHRSWTYVLWRFIFDEEVGMRCRVKRKQGGRVVGGGTAVAKVADWKEEEIEA</sequence>
<evidence type="ECO:0000259" key="9">
    <source>
        <dbReference type="SMART" id="SM01269"/>
    </source>
</evidence>